<dbReference type="PROSITE" id="PS50206">
    <property type="entry name" value="RHODANESE_3"/>
    <property type="match status" value="1"/>
</dbReference>
<feature type="domain" description="Rhodanese" evidence="1">
    <location>
        <begin position="22"/>
        <end position="71"/>
    </location>
</feature>
<name>A0A8D0G9X0_SPHPU</name>
<dbReference type="Ensembl" id="ENSSPUT00000003040.1">
    <property type="protein sequence ID" value="ENSSPUP00000002867.1"/>
    <property type="gene ID" value="ENSSPUG00000002226.1"/>
</dbReference>
<evidence type="ECO:0000313" key="3">
    <source>
        <dbReference type="Proteomes" id="UP000694392"/>
    </source>
</evidence>
<dbReference type="InterPro" id="IPR001763">
    <property type="entry name" value="Rhodanese-like_dom"/>
</dbReference>
<proteinExistence type="predicted"/>
<dbReference type="Proteomes" id="UP000694392">
    <property type="component" value="Unplaced"/>
</dbReference>
<reference evidence="2" key="2">
    <citation type="submission" date="2025-09" db="UniProtKB">
        <authorList>
            <consortium name="Ensembl"/>
        </authorList>
    </citation>
    <scope>IDENTIFICATION</scope>
</reference>
<dbReference type="SUPFAM" id="SSF52821">
    <property type="entry name" value="Rhodanese/Cell cycle control phosphatase"/>
    <property type="match status" value="1"/>
</dbReference>
<accession>A0A8D0G9X0</accession>
<dbReference type="PANTHER" id="PTHR44086:SF10">
    <property type="entry name" value="THIOSULFATE SULFURTRANSFERASE_RHODANESE-LIKE DOMAIN-CONTAINING PROTEIN 3"/>
    <property type="match status" value="1"/>
</dbReference>
<dbReference type="AlphaFoldDB" id="A0A8D0G9X0"/>
<evidence type="ECO:0000313" key="2">
    <source>
        <dbReference type="Ensembl" id="ENSSPUP00000002867.1"/>
    </source>
</evidence>
<dbReference type="OMA" id="IDYEEIC"/>
<sequence length="79" mass="9189">FRQLCTAADHTVSYKELKDLMKSKSMPLIDVREKWEIREYGRIPGSINIPLGEVVDALQMNPKDFEEKYNQDMPSKSDI</sequence>
<dbReference type="Pfam" id="PF00581">
    <property type="entry name" value="Rhodanese"/>
    <property type="match status" value="1"/>
</dbReference>
<reference evidence="2" key="1">
    <citation type="submission" date="2025-08" db="UniProtKB">
        <authorList>
            <consortium name="Ensembl"/>
        </authorList>
    </citation>
    <scope>IDENTIFICATION</scope>
</reference>
<evidence type="ECO:0000259" key="1">
    <source>
        <dbReference type="PROSITE" id="PS50206"/>
    </source>
</evidence>
<organism evidence="2 3">
    <name type="scientific">Sphenodon punctatus</name>
    <name type="common">Tuatara</name>
    <name type="synonym">Hatteria punctata</name>
    <dbReference type="NCBI Taxonomy" id="8508"/>
    <lineage>
        <taxon>Eukaryota</taxon>
        <taxon>Metazoa</taxon>
        <taxon>Chordata</taxon>
        <taxon>Craniata</taxon>
        <taxon>Vertebrata</taxon>
        <taxon>Euteleostomi</taxon>
        <taxon>Lepidosauria</taxon>
        <taxon>Sphenodontia</taxon>
        <taxon>Sphenodontidae</taxon>
        <taxon>Sphenodon</taxon>
    </lineage>
</organism>
<dbReference type="GeneTree" id="ENSGT00940000164932"/>
<dbReference type="InterPro" id="IPR036873">
    <property type="entry name" value="Rhodanese-like_dom_sf"/>
</dbReference>
<dbReference type="Gene3D" id="3.40.250.10">
    <property type="entry name" value="Rhodanese-like domain"/>
    <property type="match status" value="1"/>
</dbReference>
<keyword evidence="3" id="KW-1185">Reference proteome</keyword>
<dbReference type="PANTHER" id="PTHR44086">
    <property type="entry name" value="THIOSULFATE SULFURTRANSFERASE RDL2, MITOCHONDRIAL-RELATED"/>
    <property type="match status" value="1"/>
</dbReference>
<protein>
    <submittedName>
        <fullName evidence="2">Thiosulfate sulfurtransferase like domain containing 3</fullName>
    </submittedName>
</protein>